<dbReference type="HOGENOM" id="CLU_3379894_0_0_2"/>
<gene>
    <name evidence="1" type="ordered locus">Htur_4259</name>
</gene>
<keyword evidence="2" id="KW-1185">Reference proteome</keyword>
<reference evidence="1 2" key="1">
    <citation type="journal article" date="2010" name="Stand. Genomic Sci.">
        <title>Complete genome sequence of Haloterrigena turkmenica type strain (4k).</title>
        <authorList>
            <person name="Saunders E."/>
            <person name="Tindall B.J."/>
            <person name="Fahnrich R."/>
            <person name="Lapidus A."/>
            <person name="Copeland A."/>
            <person name="Del Rio T.G."/>
            <person name="Lucas S."/>
            <person name="Chen F."/>
            <person name="Tice H."/>
            <person name="Cheng J.F."/>
            <person name="Han C."/>
            <person name="Detter J.C."/>
            <person name="Bruce D."/>
            <person name="Goodwin L."/>
            <person name="Chain P."/>
            <person name="Pitluck S."/>
            <person name="Pati A."/>
            <person name="Ivanova N."/>
            <person name="Mavromatis K."/>
            <person name="Chen A."/>
            <person name="Palaniappan K."/>
            <person name="Land M."/>
            <person name="Hauser L."/>
            <person name="Chang Y.J."/>
            <person name="Jeffries C.D."/>
            <person name="Brettin T."/>
            <person name="Rohde M."/>
            <person name="Goker M."/>
            <person name="Bristow J."/>
            <person name="Eisen J.A."/>
            <person name="Markowitz V."/>
            <person name="Hugenholtz P."/>
            <person name="Klenk H.P."/>
            <person name="Kyrpides N.C."/>
        </authorList>
    </citation>
    <scope>NUCLEOTIDE SEQUENCE [LARGE SCALE GENOMIC DNA]</scope>
    <source>
        <strain evidence="2">ATCC 51198 / DSM 5511 / JCM 9101 / NCIMB 13204 / VKM B-1734 / 4k</strain>
    </source>
</reference>
<accession>D2S131</accession>
<proteinExistence type="predicted"/>
<protein>
    <submittedName>
        <fullName evidence="1">Uncharacterized protein</fullName>
    </submittedName>
</protein>
<sequence>MDSKVYRAHPLFFPFGVRFEGDDSTGTMGLASQ</sequence>
<name>D2S131_HALTV</name>
<dbReference type="AlphaFoldDB" id="D2S131"/>
<keyword evidence="1" id="KW-0614">Plasmid</keyword>
<organism evidence="1 2">
    <name type="scientific">Haloterrigena turkmenica (strain ATCC 51198 / DSM 5511 / JCM 9101 / NCIMB 13204 / VKM B-1734 / 4k)</name>
    <name type="common">Halococcus turkmenicus</name>
    <dbReference type="NCBI Taxonomy" id="543526"/>
    <lineage>
        <taxon>Archaea</taxon>
        <taxon>Methanobacteriati</taxon>
        <taxon>Methanobacteriota</taxon>
        <taxon>Stenosarchaea group</taxon>
        <taxon>Halobacteria</taxon>
        <taxon>Halobacteriales</taxon>
        <taxon>Natrialbaceae</taxon>
        <taxon>Haloterrigena</taxon>
    </lineage>
</organism>
<geneLocation type="plasmid" evidence="1 2">
    <name>pHTUR01</name>
</geneLocation>
<evidence type="ECO:0000313" key="2">
    <source>
        <dbReference type="Proteomes" id="UP000001903"/>
    </source>
</evidence>
<dbReference type="EMBL" id="CP001861">
    <property type="protein sequence ID" value="ADB63078.1"/>
    <property type="molecule type" value="Genomic_DNA"/>
</dbReference>
<evidence type="ECO:0000313" key="1">
    <source>
        <dbReference type="EMBL" id="ADB63078.1"/>
    </source>
</evidence>
<dbReference type="Proteomes" id="UP000001903">
    <property type="component" value="Plasmid pHTUR01"/>
</dbReference>
<dbReference type="KEGG" id="htu:Htur_4259"/>